<evidence type="ECO:0000256" key="4">
    <source>
        <dbReference type="ARBA" id="ARBA00022832"/>
    </source>
</evidence>
<evidence type="ECO:0000256" key="7">
    <source>
        <dbReference type="ARBA" id="ARBA00023140"/>
    </source>
</evidence>
<feature type="compositionally biased region" description="Basic and acidic residues" evidence="9">
    <location>
        <begin position="24"/>
        <end position="36"/>
    </location>
</feature>
<dbReference type="SUPFAM" id="SSF51735">
    <property type="entry name" value="NAD(P)-binding Rossmann-fold domains"/>
    <property type="match status" value="2"/>
</dbReference>
<dbReference type="InterPro" id="IPR036291">
    <property type="entry name" value="NAD(P)-bd_dom_sf"/>
</dbReference>
<dbReference type="Pfam" id="PF00106">
    <property type="entry name" value="adh_short"/>
    <property type="match status" value="2"/>
</dbReference>
<keyword evidence="5" id="KW-0560">Oxidoreductase</keyword>
<evidence type="ECO:0000256" key="3">
    <source>
        <dbReference type="ARBA" id="ARBA00006484"/>
    </source>
</evidence>
<keyword evidence="7" id="KW-0576">Peroxisome</keyword>
<comment type="similarity">
    <text evidence="3">Belongs to the short-chain dehydrogenases/reductases (SDR) family.</text>
</comment>
<dbReference type="InterPro" id="IPR051687">
    <property type="entry name" value="Peroxisomal_Beta-Oxidation"/>
</dbReference>
<sequence length="986" mass="106355">MAHNSYGLAKKADKSSTGQTGEQPEAHDSYGLKTKDSTSSAGQSDEVPVPHDSYGLAKKDEKSSSGQTGGGPEAHNSYGLQNQVDMRFDGQTVVVTGAGGGLGKAYATFFGSRGANVVVNDLGGSFKGEGKSSKAADVVVDEIKAAGGKAVANYDSVENGEAIIDTAIKAFGRIDVLINNAGILRDISFKNMKDEDWDLIMKVHVRGAYKCARAAWPHFRKQKYGRVINTASAAGLFGSFGQCNYSAAKLAQVGFTETLAKEGLKYNILCNVIAPIAASRMTQTVMPPDVLENLKPDWVVPLVAVLVHPSNTKETGSIFEVGGGHIAKLRWERAKGALLRADESLTPGAILTKWDGVIDFSQPSYPTGPANFMELLEEAQKLPANPPGEKTDFKGKVVLITGAGGGLGRAYALLFAKNGAKVVVNDLVNPDNVVEEIRKMGGEAVGNKANCEDGDAVVKTAIDTYGRIDVVINNAGILRDKAFHNMTDEQFDSVLNVHLRGTYKVTKAAWPYFLKQKYGRVVNTTSTSGIYGNFGQANYAAAKCGILGFSRALAREGVKYNIYVNTIAPNAGTNMTRTIMPEEMVQAFKPDYVAPLVVLLSSDKLPQPTGGLYEVGSGWHAKTRWQRTGGHGFPIDVPLTPEAVLKVWDRIINFDDGRADHPEDGNDGLKSIMANFENRSTGSKKESKSGGANKEILENIEKAKKAEAQGTEYKYDEKEVILYNLGIGAKRTDLPWVFENADNFHVIPTFGVIPPFNAVAPFSLSDIVPNFSPMMLLHGEQYLEIRKYPVPTEATLVSYPKLIEVVDKGTAGVVTIGTTTKDARTGEDVFYNESTTFIRGSGGFGGPKKGTDRGAATRVHKPPQRNPDAVVEEKTSEEQAALYRLSGDRNPLHIDPEFSKVGGFETPILHGLCFFGFSGKHVLRTYGPFKNIKVRFAGTVLPGQTLRTEMWKEGNKVIFQTKVVETGKLCIAGAGAELLGQEKGKL</sequence>
<dbReference type="Proteomes" id="UP001172684">
    <property type="component" value="Unassembled WGS sequence"/>
</dbReference>
<evidence type="ECO:0000313" key="11">
    <source>
        <dbReference type="EMBL" id="KAJ9669732.1"/>
    </source>
</evidence>
<dbReference type="InterPro" id="IPR002539">
    <property type="entry name" value="MaoC-like_dom"/>
</dbReference>
<accession>A0ABQ9P5U8</accession>
<dbReference type="Pfam" id="PF22622">
    <property type="entry name" value="MFE-2_hydrat-2_N"/>
    <property type="match status" value="1"/>
</dbReference>
<evidence type="ECO:0000313" key="12">
    <source>
        <dbReference type="Proteomes" id="UP001172684"/>
    </source>
</evidence>
<feature type="region of interest" description="Disordered" evidence="9">
    <location>
        <begin position="1"/>
        <end position="78"/>
    </location>
</feature>
<keyword evidence="12" id="KW-1185">Reference proteome</keyword>
<dbReference type="EMBL" id="JAPDRL010000001">
    <property type="protein sequence ID" value="KAJ9669732.1"/>
    <property type="molecule type" value="Genomic_DNA"/>
</dbReference>
<dbReference type="SMART" id="SM00822">
    <property type="entry name" value="PKS_KR"/>
    <property type="match status" value="1"/>
</dbReference>
<dbReference type="PRINTS" id="PR00080">
    <property type="entry name" value="SDRFAMILY"/>
</dbReference>
<dbReference type="InterPro" id="IPR057326">
    <property type="entry name" value="KR_dom"/>
</dbReference>
<evidence type="ECO:0000256" key="1">
    <source>
        <dbReference type="ARBA" id="ARBA00004275"/>
    </source>
</evidence>
<dbReference type="CDD" id="cd03448">
    <property type="entry name" value="HDE_HSD"/>
    <property type="match status" value="1"/>
</dbReference>
<comment type="subcellular location">
    <subcellularLocation>
        <location evidence="1">Peroxisome</location>
    </subcellularLocation>
</comment>
<organism evidence="11 12">
    <name type="scientific">Coniosporium apollinis</name>
    <dbReference type="NCBI Taxonomy" id="61459"/>
    <lineage>
        <taxon>Eukaryota</taxon>
        <taxon>Fungi</taxon>
        <taxon>Dikarya</taxon>
        <taxon>Ascomycota</taxon>
        <taxon>Pezizomycotina</taxon>
        <taxon>Dothideomycetes</taxon>
        <taxon>Dothideomycetes incertae sedis</taxon>
        <taxon>Coniosporium</taxon>
    </lineage>
</organism>
<gene>
    <name evidence="11" type="primary">FOX2</name>
    <name evidence="11" type="ORF">H2201_000117</name>
</gene>
<proteinExistence type="inferred from homology"/>
<evidence type="ECO:0000256" key="6">
    <source>
        <dbReference type="ARBA" id="ARBA00023098"/>
    </source>
</evidence>
<dbReference type="InterPro" id="IPR054357">
    <property type="entry name" value="MFE-2_N"/>
</dbReference>
<evidence type="ECO:0000256" key="9">
    <source>
        <dbReference type="SAM" id="MobiDB-lite"/>
    </source>
</evidence>
<evidence type="ECO:0000256" key="2">
    <source>
        <dbReference type="ARBA" id="ARBA00005005"/>
    </source>
</evidence>
<evidence type="ECO:0000256" key="8">
    <source>
        <dbReference type="ARBA" id="ARBA00023239"/>
    </source>
</evidence>
<comment type="pathway">
    <text evidence="2">Lipid metabolism; fatty acid beta-oxidation.</text>
</comment>
<evidence type="ECO:0000259" key="10">
    <source>
        <dbReference type="SMART" id="SM00822"/>
    </source>
</evidence>
<name>A0ABQ9P5U8_9PEZI</name>
<dbReference type="PRINTS" id="PR00081">
    <property type="entry name" value="GDHRDH"/>
</dbReference>
<dbReference type="PANTHER" id="PTHR45024">
    <property type="entry name" value="DEHYDROGENASES, SHORT CHAIN"/>
    <property type="match status" value="1"/>
</dbReference>
<dbReference type="CDD" id="cd05353">
    <property type="entry name" value="hydroxyacyl-CoA-like_DH_SDR_c-like"/>
    <property type="match status" value="2"/>
</dbReference>
<dbReference type="SUPFAM" id="SSF54637">
    <property type="entry name" value="Thioesterase/thiol ester dehydrase-isomerase"/>
    <property type="match status" value="2"/>
</dbReference>
<feature type="region of interest" description="Disordered" evidence="9">
    <location>
        <begin position="841"/>
        <end position="873"/>
    </location>
</feature>
<reference evidence="11" key="1">
    <citation type="submission" date="2022-10" db="EMBL/GenBank/DDBJ databases">
        <title>Culturing micro-colonial fungi from biological soil crusts in the Mojave desert and describing Neophaeococcomyces mojavensis, and introducing the new genera and species Taxawa tesnikishii.</title>
        <authorList>
            <person name="Kurbessoian T."/>
            <person name="Stajich J.E."/>
        </authorList>
    </citation>
    <scope>NUCLEOTIDE SEQUENCE</scope>
    <source>
        <strain evidence="11">TK_1</strain>
    </source>
</reference>
<dbReference type="Gene3D" id="3.40.50.720">
    <property type="entry name" value="NAD(P)-binding Rossmann-like Domain"/>
    <property type="match status" value="2"/>
</dbReference>
<evidence type="ECO:0000256" key="5">
    <source>
        <dbReference type="ARBA" id="ARBA00023002"/>
    </source>
</evidence>
<dbReference type="Gene3D" id="3.10.129.10">
    <property type="entry name" value="Hotdog Thioesterase"/>
    <property type="match status" value="1"/>
</dbReference>
<dbReference type="InterPro" id="IPR029069">
    <property type="entry name" value="HotDog_dom_sf"/>
</dbReference>
<keyword evidence="6" id="KW-0443">Lipid metabolism</keyword>
<keyword evidence="8" id="KW-0456">Lyase</keyword>
<feature type="domain" description="Ketoreductase" evidence="10">
    <location>
        <begin position="396"/>
        <end position="574"/>
    </location>
</feature>
<comment type="caution">
    <text evidence="11">The sequence shown here is derived from an EMBL/GenBank/DDBJ whole genome shotgun (WGS) entry which is preliminary data.</text>
</comment>
<keyword evidence="4" id="KW-0276">Fatty acid metabolism</keyword>
<dbReference type="InterPro" id="IPR002347">
    <property type="entry name" value="SDR_fam"/>
</dbReference>
<dbReference type="PANTHER" id="PTHR45024:SF2">
    <property type="entry name" value="SCP2 DOMAIN-CONTAINING PROTEIN"/>
    <property type="match status" value="1"/>
</dbReference>
<protein>
    <submittedName>
        <fullName evidence="11">Bifunctional hydroxyacyl-CoA dehydrogenase/enoyl-CoA hydratase fox2</fullName>
    </submittedName>
</protein>
<dbReference type="Pfam" id="PF01575">
    <property type="entry name" value="MaoC_dehydratas"/>
    <property type="match status" value="1"/>
</dbReference>